<feature type="domain" description="Orc1-like AAA ATPase" evidence="4">
    <location>
        <begin position="3"/>
        <end position="83"/>
    </location>
</feature>
<dbReference type="Gene3D" id="3.40.50.300">
    <property type="entry name" value="P-loop containing nucleotide triphosphate hydrolases"/>
    <property type="match status" value="1"/>
</dbReference>
<keyword evidence="6" id="KW-1185">Reference proteome</keyword>
<dbReference type="GO" id="GO:0005524">
    <property type="term" value="F:ATP binding"/>
    <property type="evidence" value="ECO:0007669"/>
    <property type="project" value="UniProtKB-KW"/>
</dbReference>
<sequence length="231" mass="24517">MSLVGRDAELAALDTAVDRFVSGTGGAVLITGEPGIGKTALLSALGRRARAARCRVLDGRATEFERDDPYSVFRELVATNPSVDRLSVPDAVRSRLSGLAPVVLALDDLQWADAASVDLLGYLLRHPPRGAVLIAGALRSAGCPPRLAVALASCRCTELRPAPLTRVETARLLTGADPDRLDALHADTGGTPSISRFSVGRARRWCGRRSPPVTRRRPWGGWSGPGRTRPG</sequence>
<reference evidence="5" key="1">
    <citation type="submission" date="2021-01" db="EMBL/GenBank/DDBJ databases">
        <title>Whole genome shotgun sequence of Virgisporangium ochraceum NBRC 16418.</title>
        <authorList>
            <person name="Komaki H."/>
            <person name="Tamura T."/>
        </authorList>
    </citation>
    <scope>NUCLEOTIDE SEQUENCE</scope>
    <source>
        <strain evidence="5">NBRC 16418</strain>
    </source>
</reference>
<evidence type="ECO:0000313" key="5">
    <source>
        <dbReference type="EMBL" id="GIJ67232.1"/>
    </source>
</evidence>
<dbReference type="GO" id="GO:0005737">
    <property type="term" value="C:cytoplasm"/>
    <property type="evidence" value="ECO:0007669"/>
    <property type="project" value="TreeGrafter"/>
</dbReference>
<protein>
    <recommendedName>
        <fullName evidence="4">Orc1-like AAA ATPase domain-containing protein</fullName>
    </recommendedName>
</protein>
<dbReference type="InterPro" id="IPR041664">
    <property type="entry name" value="AAA_16"/>
</dbReference>
<dbReference type="RefSeq" id="WP_203927193.1">
    <property type="nucleotide sequence ID" value="NZ_BOPH01000024.1"/>
</dbReference>
<feature type="region of interest" description="Disordered" evidence="3">
    <location>
        <begin position="208"/>
        <end position="231"/>
    </location>
</feature>
<dbReference type="GO" id="GO:0004016">
    <property type="term" value="F:adenylate cyclase activity"/>
    <property type="evidence" value="ECO:0007669"/>
    <property type="project" value="TreeGrafter"/>
</dbReference>
<evidence type="ECO:0000256" key="3">
    <source>
        <dbReference type="SAM" id="MobiDB-lite"/>
    </source>
</evidence>
<comment type="caution">
    <text evidence="5">The sequence shown here is derived from an EMBL/GenBank/DDBJ whole genome shotgun (WGS) entry which is preliminary data.</text>
</comment>
<accession>A0A8J3ZNC3</accession>
<name>A0A8J3ZNC3_9ACTN</name>
<dbReference type="EMBL" id="BOPH01000024">
    <property type="protein sequence ID" value="GIJ67232.1"/>
    <property type="molecule type" value="Genomic_DNA"/>
</dbReference>
<gene>
    <name evidence="5" type="ORF">Voc01_021490</name>
</gene>
<dbReference type="PANTHER" id="PTHR16305">
    <property type="entry name" value="TESTICULAR SOLUBLE ADENYLYL CYCLASE"/>
    <property type="match status" value="1"/>
</dbReference>
<keyword evidence="1" id="KW-0547">Nucleotide-binding</keyword>
<evidence type="ECO:0000313" key="6">
    <source>
        <dbReference type="Proteomes" id="UP000635606"/>
    </source>
</evidence>
<dbReference type="InterPro" id="IPR027417">
    <property type="entry name" value="P-loop_NTPase"/>
</dbReference>
<organism evidence="5 6">
    <name type="scientific">Virgisporangium ochraceum</name>
    <dbReference type="NCBI Taxonomy" id="65505"/>
    <lineage>
        <taxon>Bacteria</taxon>
        <taxon>Bacillati</taxon>
        <taxon>Actinomycetota</taxon>
        <taxon>Actinomycetes</taxon>
        <taxon>Micromonosporales</taxon>
        <taxon>Micromonosporaceae</taxon>
        <taxon>Virgisporangium</taxon>
    </lineage>
</organism>
<feature type="domain" description="Orc1-like AAA ATPase" evidence="4">
    <location>
        <begin position="86"/>
        <end position="134"/>
    </location>
</feature>
<keyword evidence="2" id="KW-0067">ATP-binding</keyword>
<dbReference type="PANTHER" id="PTHR16305:SF28">
    <property type="entry name" value="GUANYLATE CYCLASE DOMAIN-CONTAINING PROTEIN"/>
    <property type="match status" value="1"/>
</dbReference>
<dbReference type="SUPFAM" id="SSF52540">
    <property type="entry name" value="P-loop containing nucleoside triphosphate hydrolases"/>
    <property type="match status" value="1"/>
</dbReference>
<proteinExistence type="predicted"/>
<dbReference type="Pfam" id="PF13191">
    <property type="entry name" value="AAA_16"/>
    <property type="match status" value="2"/>
</dbReference>
<dbReference type="Proteomes" id="UP000635606">
    <property type="component" value="Unassembled WGS sequence"/>
</dbReference>
<evidence type="ECO:0000259" key="4">
    <source>
        <dbReference type="Pfam" id="PF13191"/>
    </source>
</evidence>
<evidence type="ECO:0000256" key="2">
    <source>
        <dbReference type="ARBA" id="ARBA00022840"/>
    </source>
</evidence>
<dbReference type="AlphaFoldDB" id="A0A8J3ZNC3"/>
<evidence type="ECO:0000256" key="1">
    <source>
        <dbReference type="ARBA" id="ARBA00022741"/>
    </source>
</evidence>